<dbReference type="HAMAP" id="MF_00274">
    <property type="entry name" value="DNA_YbaB_EbfC"/>
    <property type="match status" value="1"/>
</dbReference>
<evidence type="ECO:0000256" key="2">
    <source>
        <dbReference type="HAMAP-Rule" id="MF_00274"/>
    </source>
</evidence>
<dbReference type="PANTHER" id="PTHR33449:SF1">
    <property type="entry name" value="NUCLEOID-ASSOCIATED PROTEIN YBAB"/>
    <property type="match status" value="1"/>
</dbReference>
<dbReference type="PANTHER" id="PTHR33449">
    <property type="entry name" value="NUCLEOID-ASSOCIATED PROTEIN YBAB"/>
    <property type="match status" value="1"/>
</dbReference>
<comment type="function">
    <text evidence="2">Binds to DNA and alters its conformation. May be involved in regulation of gene expression, nucleoid organization and DNA protection.</text>
</comment>
<dbReference type="EMBL" id="AENN01000017">
    <property type="protein sequence ID" value="EFR30798.1"/>
    <property type="molecule type" value="Genomic_DNA"/>
</dbReference>
<feature type="compositionally biased region" description="Low complexity" evidence="3">
    <location>
        <begin position="1"/>
        <end position="19"/>
    </location>
</feature>
<dbReference type="GO" id="GO:0005829">
    <property type="term" value="C:cytosol"/>
    <property type="evidence" value="ECO:0007669"/>
    <property type="project" value="TreeGrafter"/>
</dbReference>
<dbReference type="Pfam" id="PF02575">
    <property type="entry name" value="YbaB_DNA_bd"/>
    <property type="match status" value="1"/>
</dbReference>
<comment type="subunit">
    <text evidence="2">Homodimer.</text>
</comment>
<evidence type="ECO:0000313" key="4">
    <source>
        <dbReference type="EMBL" id="EFR30798.1"/>
    </source>
</evidence>
<dbReference type="Proteomes" id="UP000005990">
    <property type="component" value="Unassembled WGS sequence"/>
</dbReference>
<dbReference type="STRING" id="908337.HMPREF9257_0726"/>
<dbReference type="eggNOG" id="COG0718">
    <property type="taxonomic scope" value="Bacteria"/>
</dbReference>
<dbReference type="GO" id="GO:0003677">
    <property type="term" value="F:DNA binding"/>
    <property type="evidence" value="ECO:0007669"/>
    <property type="project" value="UniProtKB-UniRule"/>
</dbReference>
<keyword evidence="1 2" id="KW-0238">DNA-binding</keyword>
<dbReference type="InterPro" id="IPR036894">
    <property type="entry name" value="YbaB-like_sf"/>
</dbReference>
<dbReference type="PIRSF" id="PIRSF004555">
    <property type="entry name" value="UCP004555"/>
    <property type="match status" value="1"/>
</dbReference>
<proteinExistence type="inferred from homology"/>
<dbReference type="NCBIfam" id="TIGR00103">
    <property type="entry name" value="DNA_YbaB_EbfC"/>
    <property type="match status" value="1"/>
</dbReference>
<accession>E4KR14</accession>
<sequence>MKGMPNMGNMQGMMKQMQKVQKEMQAEQANLEASVFEAQDTNRLVQVKVNGKKEIIELNIAADLVDPDDIDMLQDLVIATVNDALGQVDRATEQRMGRFTQGLNLPF</sequence>
<evidence type="ECO:0000256" key="1">
    <source>
        <dbReference type="ARBA" id="ARBA00023125"/>
    </source>
</evidence>
<evidence type="ECO:0000313" key="5">
    <source>
        <dbReference type="Proteomes" id="UP000005990"/>
    </source>
</evidence>
<feature type="region of interest" description="Disordered" evidence="3">
    <location>
        <begin position="1"/>
        <end position="24"/>
    </location>
</feature>
<comment type="similarity">
    <text evidence="2">Belongs to the YbaB/EbfC family.</text>
</comment>
<keyword evidence="2" id="KW-0963">Cytoplasm</keyword>
<keyword evidence="5" id="KW-1185">Reference proteome</keyword>
<dbReference type="AlphaFoldDB" id="E4KR14"/>
<dbReference type="Gene3D" id="3.30.1310.10">
    <property type="entry name" value="Nucleoid-associated protein YbaB-like domain"/>
    <property type="match status" value="1"/>
</dbReference>
<dbReference type="InterPro" id="IPR004401">
    <property type="entry name" value="YbaB/EbfC"/>
</dbReference>
<dbReference type="SUPFAM" id="SSF82607">
    <property type="entry name" value="YbaB-like"/>
    <property type="match status" value="1"/>
</dbReference>
<name>E4KR14_9LACT</name>
<dbReference type="GO" id="GO:0043590">
    <property type="term" value="C:bacterial nucleoid"/>
    <property type="evidence" value="ECO:0007669"/>
    <property type="project" value="UniProtKB-UniRule"/>
</dbReference>
<protein>
    <recommendedName>
        <fullName evidence="2">Nucleoid-associated protein HMPREF9257_0726</fullName>
    </recommendedName>
</protein>
<reference evidence="4 5" key="1">
    <citation type="submission" date="2010-10" db="EMBL/GenBank/DDBJ databases">
        <authorList>
            <person name="Durkin A.S."/>
            <person name="Madupu R."/>
            <person name="Torralba M."/>
            <person name="Gillis M."/>
            <person name="Methe B."/>
            <person name="Sutton G."/>
            <person name="Nelson K.E."/>
        </authorList>
    </citation>
    <scope>NUCLEOTIDE SEQUENCE [LARGE SCALE GENOMIC DNA]</scope>
    <source>
        <strain evidence="4 5">ACS-139-V-Col8</strain>
    </source>
</reference>
<organism evidence="4 5">
    <name type="scientific">Eremococcus coleocola ACS-139-V-Col8</name>
    <dbReference type="NCBI Taxonomy" id="908337"/>
    <lineage>
        <taxon>Bacteria</taxon>
        <taxon>Bacillati</taxon>
        <taxon>Bacillota</taxon>
        <taxon>Bacilli</taxon>
        <taxon>Lactobacillales</taxon>
        <taxon>Aerococcaceae</taxon>
        <taxon>Eremococcus</taxon>
    </lineage>
</organism>
<gene>
    <name evidence="4" type="ORF">HMPREF9257_0726</name>
</gene>
<comment type="subcellular location">
    <subcellularLocation>
        <location evidence="2">Cytoplasm</location>
        <location evidence="2">Nucleoid</location>
    </subcellularLocation>
</comment>
<evidence type="ECO:0000256" key="3">
    <source>
        <dbReference type="SAM" id="MobiDB-lite"/>
    </source>
</evidence>
<comment type="caution">
    <text evidence="4">The sequence shown here is derived from an EMBL/GenBank/DDBJ whole genome shotgun (WGS) entry which is preliminary data.</text>
</comment>